<dbReference type="WBParaSite" id="JU765_v2.g15705.t2">
    <property type="protein sequence ID" value="JU765_v2.g15705.t2"/>
    <property type="gene ID" value="JU765_v2.g15705"/>
</dbReference>
<evidence type="ECO:0000313" key="1">
    <source>
        <dbReference type="Proteomes" id="UP000887576"/>
    </source>
</evidence>
<reference evidence="2" key="1">
    <citation type="submission" date="2022-11" db="UniProtKB">
        <authorList>
            <consortium name="WormBaseParasite"/>
        </authorList>
    </citation>
    <scope>IDENTIFICATION</scope>
</reference>
<proteinExistence type="predicted"/>
<protein>
    <submittedName>
        <fullName evidence="2">FHA domain-containing protein</fullName>
    </submittedName>
</protein>
<evidence type="ECO:0000313" key="2">
    <source>
        <dbReference type="WBParaSite" id="JU765_v2.g15705.t2"/>
    </source>
</evidence>
<name>A0AC34QF57_9BILA</name>
<dbReference type="Proteomes" id="UP000887576">
    <property type="component" value="Unplaced"/>
</dbReference>
<accession>A0AC34QF57</accession>
<sequence>MLRRYSSLGLQNYVLTSPTTLIGSSTLSDIVVKGPDVAERHALIEYHPVIRSYWLRDLGTLGGTFCNGQTLYGMVELKPADVLKFGKSAEFIFDLPTIQPSPERRTSVKIGHSHCVENGSHEKDNIVLPIVGNRIMPKPGNERFSRPSLVNKKLCQKAAVGDNGSETTSTGPMHLNEYRVALAEAEAENAKLRAVLAQDSGKSSDKLFEIFQERIKQAENDAKLSELVYKTFFAVVVDELEAVNKTCVKLTQNSRQP</sequence>
<organism evidence="1 2">
    <name type="scientific">Panagrolaimus sp. JU765</name>
    <dbReference type="NCBI Taxonomy" id="591449"/>
    <lineage>
        <taxon>Eukaryota</taxon>
        <taxon>Metazoa</taxon>
        <taxon>Ecdysozoa</taxon>
        <taxon>Nematoda</taxon>
        <taxon>Chromadorea</taxon>
        <taxon>Rhabditida</taxon>
        <taxon>Tylenchina</taxon>
        <taxon>Panagrolaimomorpha</taxon>
        <taxon>Panagrolaimoidea</taxon>
        <taxon>Panagrolaimidae</taxon>
        <taxon>Panagrolaimus</taxon>
    </lineage>
</organism>